<evidence type="ECO:0000256" key="2">
    <source>
        <dbReference type="ARBA" id="ARBA00022723"/>
    </source>
</evidence>
<dbReference type="InterPro" id="IPR019787">
    <property type="entry name" value="Znf_PHD-finger"/>
</dbReference>
<keyword evidence="10" id="KW-1185">Reference proteome</keyword>
<dbReference type="Proteomes" id="UP000626092">
    <property type="component" value="Unassembled WGS sequence"/>
</dbReference>
<name>A0A834FZ42_RHOSS</name>
<dbReference type="InterPro" id="IPR032308">
    <property type="entry name" value="TDBD"/>
</dbReference>
<keyword evidence="5" id="KW-0539">Nucleus</keyword>
<evidence type="ECO:0000256" key="1">
    <source>
        <dbReference type="ARBA" id="ARBA00004123"/>
    </source>
</evidence>
<dbReference type="PANTHER" id="PTHR46309">
    <property type="entry name" value="PHD FINGER PROTEIN 12"/>
    <property type="match status" value="1"/>
</dbReference>
<dbReference type="InterPro" id="IPR014002">
    <property type="entry name" value="Agenet_dom_plant"/>
</dbReference>
<gene>
    <name evidence="9" type="ORF">RHSIM_Rhsim13G0068000</name>
</gene>
<sequence>MRAVTDGKPLKRSSMAAEIGNPEGKRRRKKPSDRPKLLVNDRVEVRSVEEGYQGSWHPGTVIAYENRARRIKFDHHFCENVSRQLKQRVKVPAVVDGIKPASWDLCNYRGSIRPTPPRHDFQKCSLHFGLCVDVYYDEAWWEGVIFDHEDDSEVRTIFFPDIGDEMQIGIDKFRVTYDWDEFTEDWKPRGDWLFLDLVQEIEQQWPLQVSLRQIWYEVRERKGFQKLEQWTSTNRAVWKQLVWDVIVDNCHISVHHFFQVLELPGDLVQEVLPPVAEAINLDGFTSMKEDGRKDSNLLSNSDMPCDEETPKQDEFCGLSSNSKGESFFSPRSITPGGKFEHQGTRKSILMWRTADLDMVPRAEFCPNSVTEYCSRKHADLSKLRMHLAYLGWKIEFVRENSILRMRYTSPDGKSYYSLVKVCEALMDPTLDIVPFSSPDNTIISSSERQFSSPISEQSHARQTPSSSDVVVGSEYCPQAIVDYVGTKKKYLKSKVRALQLRAKMHLSAIGWSLWYVAKSGGMGRELRYSSPSGKLYYSLRAACEGCMMEGGVNGESRPNVSEEARCLLASERLSSKISDVESGKDCLGEPFGASLSKELVELCKPPVKENKKLWGKRINGLLPLLQRKGQNAYKRMPKKRKTSRSLIKLRHDLDSEFPVRVLRSSKRARQGVASSSSYQNAQTILSWLIDNNVLLPRAKVRYISRKNNHPLAEGKITRDGIKCSCCHKVFTLSKFEAHAGSTNHRPAANIFLEDGRSLLDCQSELKSRNSQKNTMMEPHEMKGSRHHGTNDYICTVCHAGGDLILCDQCPSSFHTSCLGMKDVPDGDWFCPSCCCQICGRSRLNNDTGNFTDVSVLSCDQCEHQYHVGCLRGVAIVDKHSRGSWFCSKGCKKSFPLLLPTMKPTSDLALRILGAYRLLIVVRELKSPCKTAERPLKVFLPLVTYIVMVVSHYKHDIISLGLHKLLGKSVSVGGDNVTWTLLKYIKCDADDHDGYDTEALTENYSKLNVALSVMHECFEPVKEPGTRRDLVEDVIFSRWEDIFPDFPLNEAIDAGHHRANLADDQNSLPSKSVDLRRSELNRLNFRGFYTVLLEKDDELISAATVRVHGAKVAEVPLVGTRFKFRRLGMCRILIEELEKNLAIVNSYNSQVVRLNINNRILVILADRYDKYQANCKKLQELGVERLVLPAVPDVLNTWTTSFGFSQMTNAERLNFLDCTFLDFQGTVMCQKLLRKIPSTDLRLIIRTQQNIHCVVSESDCMDLDGNSAISEAFQADKVENSEIVDQEPSVYVFSLLSFSIRFKQDKTYRSQTLLVAGDDGSDDGSVTAPPSFELNQPNLELIPYQNGHKENSDNSSFKCYKRRRIPDCRS</sequence>
<feature type="domain" description="PHD-type" evidence="8">
    <location>
        <begin position="791"/>
        <end position="836"/>
    </location>
</feature>
<comment type="subcellular location">
    <subcellularLocation>
        <location evidence="1">Nucleus</location>
    </subcellularLocation>
</comment>
<comment type="caution">
    <text evidence="9">The sequence shown here is derived from an EMBL/GenBank/DDBJ whole genome shotgun (WGS) entry which is preliminary data.</text>
</comment>
<dbReference type="GO" id="GO:0003714">
    <property type="term" value="F:transcription corepressor activity"/>
    <property type="evidence" value="ECO:0007669"/>
    <property type="project" value="InterPro"/>
</dbReference>
<dbReference type="SMART" id="SM00249">
    <property type="entry name" value="PHD"/>
    <property type="match status" value="2"/>
</dbReference>
<feature type="region of interest" description="Disordered" evidence="7">
    <location>
        <begin position="767"/>
        <end position="786"/>
    </location>
</feature>
<reference evidence="9" key="1">
    <citation type="submission" date="2019-11" db="EMBL/GenBank/DDBJ databases">
        <authorList>
            <person name="Liu Y."/>
            <person name="Hou J."/>
            <person name="Li T.-Q."/>
            <person name="Guan C.-H."/>
            <person name="Wu X."/>
            <person name="Wu H.-Z."/>
            <person name="Ling F."/>
            <person name="Zhang R."/>
            <person name="Shi X.-G."/>
            <person name="Ren J.-P."/>
            <person name="Chen E.-F."/>
            <person name="Sun J.-M."/>
        </authorList>
    </citation>
    <scope>NUCLEOTIDE SEQUENCE</scope>
    <source>
        <strain evidence="9">Adult_tree_wgs_1</strain>
        <tissue evidence="9">Leaves</tissue>
    </source>
</reference>
<keyword evidence="3 6" id="KW-0863">Zinc-finger</keyword>
<dbReference type="InterPro" id="IPR042163">
    <property type="entry name" value="PHF12"/>
</dbReference>
<keyword evidence="2" id="KW-0479">Metal-binding</keyword>
<dbReference type="OrthoDB" id="1903104at2759"/>
<dbReference type="GO" id="GO:0008270">
    <property type="term" value="F:zinc ion binding"/>
    <property type="evidence" value="ECO:0007669"/>
    <property type="project" value="UniProtKB-KW"/>
</dbReference>
<keyword evidence="4" id="KW-0862">Zinc</keyword>
<evidence type="ECO:0000256" key="6">
    <source>
        <dbReference type="PROSITE-ProRule" id="PRU00146"/>
    </source>
</evidence>
<dbReference type="Pfam" id="PF05641">
    <property type="entry name" value="Agenet"/>
    <property type="match status" value="1"/>
</dbReference>
<dbReference type="CDD" id="cd15532">
    <property type="entry name" value="PHD2_CHD_II"/>
    <property type="match status" value="1"/>
</dbReference>
<dbReference type="PROSITE" id="PS50016">
    <property type="entry name" value="ZF_PHD_2"/>
    <property type="match status" value="1"/>
</dbReference>
<dbReference type="PANTHER" id="PTHR46309:SF12">
    <property type="entry name" value="GB|AAC80581.1"/>
    <property type="match status" value="1"/>
</dbReference>
<dbReference type="InterPro" id="IPR013083">
    <property type="entry name" value="Znf_RING/FYVE/PHD"/>
</dbReference>
<protein>
    <recommendedName>
        <fullName evidence="8">PHD-type domain-containing protein</fullName>
    </recommendedName>
</protein>
<dbReference type="EMBL" id="WJXA01000013">
    <property type="protein sequence ID" value="KAF7120195.1"/>
    <property type="molecule type" value="Genomic_DNA"/>
</dbReference>
<dbReference type="InterPro" id="IPR008395">
    <property type="entry name" value="Agenet-like_dom"/>
</dbReference>
<organism evidence="9 10">
    <name type="scientific">Rhododendron simsii</name>
    <name type="common">Sims's rhododendron</name>
    <dbReference type="NCBI Taxonomy" id="118357"/>
    <lineage>
        <taxon>Eukaryota</taxon>
        <taxon>Viridiplantae</taxon>
        <taxon>Streptophyta</taxon>
        <taxon>Embryophyta</taxon>
        <taxon>Tracheophyta</taxon>
        <taxon>Spermatophyta</taxon>
        <taxon>Magnoliopsida</taxon>
        <taxon>eudicotyledons</taxon>
        <taxon>Gunneridae</taxon>
        <taxon>Pentapetalae</taxon>
        <taxon>asterids</taxon>
        <taxon>Ericales</taxon>
        <taxon>Ericaceae</taxon>
        <taxon>Ericoideae</taxon>
        <taxon>Rhodoreae</taxon>
        <taxon>Rhododendron</taxon>
    </lineage>
</organism>
<dbReference type="SMART" id="SM00743">
    <property type="entry name" value="Agenet"/>
    <property type="match status" value="2"/>
</dbReference>
<evidence type="ECO:0000256" key="3">
    <source>
        <dbReference type="ARBA" id="ARBA00022771"/>
    </source>
</evidence>
<dbReference type="Gene3D" id="3.30.40.10">
    <property type="entry name" value="Zinc/RING finger domain, C3HC4 (zinc finger)"/>
    <property type="match status" value="2"/>
</dbReference>
<dbReference type="Pfam" id="PF23209">
    <property type="entry name" value="IDM1_C"/>
    <property type="match status" value="2"/>
</dbReference>
<dbReference type="Pfam" id="PF22970">
    <property type="entry name" value="DUF7028"/>
    <property type="match status" value="2"/>
</dbReference>
<dbReference type="InterPro" id="IPR011011">
    <property type="entry name" value="Znf_FYVE_PHD"/>
</dbReference>
<dbReference type="InterPro" id="IPR001965">
    <property type="entry name" value="Znf_PHD"/>
</dbReference>
<dbReference type="GO" id="GO:0005634">
    <property type="term" value="C:nucleus"/>
    <property type="evidence" value="ECO:0007669"/>
    <property type="project" value="UniProtKB-SubCell"/>
</dbReference>
<dbReference type="InterPro" id="IPR054292">
    <property type="entry name" value="DUF7028"/>
</dbReference>
<dbReference type="InterPro" id="IPR056511">
    <property type="entry name" value="IDM1_C"/>
</dbReference>
<evidence type="ECO:0000313" key="10">
    <source>
        <dbReference type="Proteomes" id="UP000626092"/>
    </source>
</evidence>
<proteinExistence type="predicted"/>
<evidence type="ECO:0000259" key="8">
    <source>
        <dbReference type="PROSITE" id="PS50016"/>
    </source>
</evidence>
<feature type="region of interest" description="Disordered" evidence="7">
    <location>
        <begin position="1"/>
        <end position="35"/>
    </location>
</feature>
<dbReference type="Pfam" id="PF00628">
    <property type="entry name" value="PHD"/>
    <property type="match status" value="1"/>
</dbReference>
<evidence type="ECO:0000313" key="9">
    <source>
        <dbReference type="EMBL" id="KAF7120195.1"/>
    </source>
</evidence>
<dbReference type="GO" id="GO:0006357">
    <property type="term" value="P:regulation of transcription by RNA polymerase II"/>
    <property type="evidence" value="ECO:0007669"/>
    <property type="project" value="TreeGrafter"/>
</dbReference>
<dbReference type="SUPFAM" id="SSF57903">
    <property type="entry name" value="FYVE/PHD zinc finger"/>
    <property type="match status" value="1"/>
</dbReference>
<dbReference type="Pfam" id="PF16135">
    <property type="entry name" value="TDBD"/>
    <property type="match status" value="1"/>
</dbReference>
<evidence type="ECO:0000256" key="7">
    <source>
        <dbReference type="SAM" id="MobiDB-lite"/>
    </source>
</evidence>
<evidence type="ECO:0000256" key="4">
    <source>
        <dbReference type="ARBA" id="ARBA00022833"/>
    </source>
</evidence>
<evidence type="ECO:0000256" key="5">
    <source>
        <dbReference type="ARBA" id="ARBA00023242"/>
    </source>
</evidence>
<accession>A0A834FZ42</accession>